<dbReference type="AlphaFoldDB" id="A0A7R9GCH0"/>
<organism evidence="4">
    <name type="scientific">Notodromas monacha</name>
    <dbReference type="NCBI Taxonomy" id="399045"/>
    <lineage>
        <taxon>Eukaryota</taxon>
        <taxon>Metazoa</taxon>
        <taxon>Ecdysozoa</taxon>
        <taxon>Arthropoda</taxon>
        <taxon>Crustacea</taxon>
        <taxon>Oligostraca</taxon>
        <taxon>Ostracoda</taxon>
        <taxon>Podocopa</taxon>
        <taxon>Podocopida</taxon>
        <taxon>Cypridocopina</taxon>
        <taxon>Cypridoidea</taxon>
        <taxon>Cyprididae</taxon>
        <taxon>Notodromas</taxon>
    </lineage>
</organism>
<name>A0A7R9GCH0_9CRUS</name>
<protein>
    <recommendedName>
        <fullName evidence="6">Brambleberry</fullName>
    </recommendedName>
</protein>
<dbReference type="PANTHER" id="PTHR33538">
    <property type="entry name" value="PROTEIN GAMETE EXPRESSED 1"/>
    <property type="match status" value="1"/>
</dbReference>
<evidence type="ECO:0008006" key="6">
    <source>
        <dbReference type="Google" id="ProtNLM"/>
    </source>
</evidence>
<evidence type="ECO:0000256" key="2">
    <source>
        <dbReference type="SAM" id="Phobius"/>
    </source>
</evidence>
<accession>A0A7R9GCH0</accession>
<feature type="region of interest" description="Disordered" evidence="1">
    <location>
        <begin position="498"/>
        <end position="555"/>
    </location>
</feature>
<dbReference type="Proteomes" id="UP000678499">
    <property type="component" value="Unassembled WGS sequence"/>
</dbReference>
<proteinExistence type="predicted"/>
<dbReference type="EMBL" id="CAJPEX010000923">
    <property type="protein sequence ID" value="CAG0917646.1"/>
    <property type="molecule type" value="Genomic_DNA"/>
</dbReference>
<keyword evidence="2" id="KW-0472">Membrane</keyword>
<sequence>MTKAIIVVFSVILISQLCDFSPWEEAAVSTDRGRKQFELAQKNAASPVYGRCWLNALRQLDSGCRYLNDDTQSRLAIAFAGCFLVKSGRKPLECGMDESVASCLKHVESEAFAAYTAFFTHTQDMCYFLHSQAWREETSNVIDNLAKTSAGVVKELEEAGVKLRESGNLQREILEQQSSALYGLERLHNQGALLEDNLKVSGQVFEEFRQSVHSHEAVLLGIFQRLADLQGFVLRELSLFSTVAFYVVAIFVCYLLTSTSRTRDARFKMFLVLTANAVLEYWVSRIFSRAETSWEGNISIVSDSITTWVWMLRKTTTCSLIGIFVWSCYFHQDLKALSMSVMTEIRHDSLEIKRLLLQQIAASGKSPGYPGYPGSRDSLDSSSMYVSPISSRTAVDAYSVSSASTVLDADSIRSTEEIEISSQATSDVARSDTFRSASSFASRSSRGFSLPAAHLARKVSTPTVVDIHENVSRSTDWRKSRKDAARTFIAKTISDENREPSASRYNLRSRSKTPASNRGSLPPKSTSENRRKTSRSRSRARTSSSRLIDAGNLRK</sequence>
<evidence type="ECO:0000313" key="5">
    <source>
        <dbReference type="Proteomes" id="UP000678499"/>
    </source>
</evidence>
<evidence type="ECO:0000313" key="4">
    <source>
        <dbReference type="EMBL" id="CAD7277494.1"/>
    </source>
</evidence>
<reference evidence="4" key="1">
    <citation type="submission" date="2020-11" db="EMBL/GenBank/DDBJ databases">
        <authorList>
            <person name="Tran Van P."/>
        </authorList>
    </citation>
    <scope>NUCLEOTIDE SEQUENCE</scope>
</reference>
<dbReference type="EMBL" id="OA882960">
    <property type="protein sequence ID" value="CAD7277494.1"/>
    <property type="molecule type" value="Genomic_DNA"/>
</dbReference>
<feature type="transmembrane region" description="Helical" evidence="2">
    <location>
        <begin position="237"/>
        <end position="257"/>
    </location>
</feature>
<feature type="signal peptide" evidence="3">
    <location>
        <begin position="1"/>
        <end position="20"/>
    </location>
</feature>
<evidence type="ECO:0000256" key="3">
    <source>
        <dbReference type="SAM" id="SignalP"/>
    </source>
</evidence>
<dbReference type="PANTHER" id="PTHR33538:SF2">
    <property type="entry name" value="PROTEIN GAMETE EXPRESSED 1"/>
    <property type="match status" value="1"/>
</dbReference>
<dbReference type="OrthoDB" id="377549at2759"/>
<feature type="chain" id="PRO_5036403250" description="Brambleberry" evidence="3">
    <location>
        <begin position="21"/>
        <end position="555"/>
    </location>
</feature>
<dbReference type="InterPro" id="IPR040346">
    <property type="entry name" value="GEX1/Brambleberry"/>
</dbReference>
<keyword evidence="2" id="KW-0812">Transmembrane</keyword>
<keyword evidence="3" id="KW-0732">Signal</keyword>
<gene>
    <name evidence="4" type="ORF">NMOB1V02_LOCUS5225</name>
</gene>
<evidence type="ECO:0000256" key="1">
    <source>
        <dbReference type="SAM" id="MobiDB-lite"/>
    </source>
</evidence>
<keyword evidence="2" id="KW-1133">Transmembrane helix</keyword>
<keyword evidence="5" id="KW-1185">Reference proteome</keyword>
<feature type="compositionally biased region" description="Polar residues" evidence="1">
    <location>
        <begin position="503"/>
        <end position="519"/>
    </location>
</feature>